<dbReference type="EMBL" id="JAMKFB020000255">
    <property type="protein sequence ID" value="KAL0151308.1"/>
    <property type="molecule type" value="Genomic_DNA"/>
</dbReference>
<sequence>PVHPGRDLPRCPSLWRQDTRTLGAAAVEDASQAPGEDFVPSAASGLRDVHPELLRSTCETAGDAMIVGDSIVRHIRATLVKVLEDGESVGAIVLHTGVNDIKLRQTEVLKMPDRDGSQHIARDEDHRVRTASYVSTWPRK</sequence>
<feature type="non-terminal residue" evidence="1">
    <location>
        <position position="1"/>
    </location>
</feature>
<feature type="non-terminal residue" evidence="1">
    <location>
        <position position="140"/>
    </location>
</feature>
<gene>
    <name evidence="1" type="ORF">M9458_053499</name>
</gene>
<name>A0ABD0MT66_CIRMR</name>
<protein>
    <submittedName>
        <fullName evidence="1">Uncharacterized protein</fullName>
    </submittedName>
</protein>
<accession>A0ABD0MT66</accession>
<keyword evidence="2" id="KW-1185">Reference proteome</keyword>
<reference evidence="1 2" key="1">
    <citation type="submission" date="2024-05" db="EMBL/GenBank/DDBJ databases">
        <title>Genome sequencing and assembly of Indian major carp, Cirrhinus mrigala (Hamilton, 1822).</title>
        <authorList>
            <person name="Mohindra V."/>
            <person name="Chowdhury L.M."/>
            <person name="Lal K."/>
            <person name="Jena J.K."/>
        </authorList>
    </citation>
    <scope>NUCLEOTIDE SEQUENCE [LARGE SCALE GENOMIC DNA]</scope>
    <source>
        <strain evidence="1">CM1030</strain>
        <tissue evidence="1">Blood</tissue>
    </source>
</reference>
<comment type="caution">
    <text evidence="1">The sequence shown here is derived from an EMBL/GenBank/DDBJ whole genome shotgun (WGS) entry which is preliminary data.</text>
</comment>
<evidence type="ECO:0000313" key="1">
    <source>
        <dbReference type="EMBL" id="KAL0151308.1"/>
    </source>
</evidence>
<dbReference type="AlphaFoldDB" id="A0ABD0MT66"/>
<evidence type="ECO:0000313" key="2">
    <source>
        <dbReference type="Proteomes" id="UP001529510"/>
    </source>
</evidence>
<organism evidence="1 2">
    <name type="scientific">Cirrhinus mrigala</name>
    <name type="common">Mrigala</name>
    <dbReference type="NCBI Taxonomy" id="683832"/>
    <lineage>
        <taxon>Eukaryota</taxon>
        <taxon>Metazoa</taxon>
        <taxon>Chordata</taxon>
        <taxon>Craniata</taxon>
        <taxon>Vertebrata</taxon>
        <taxon>Euteleostomi</taxon>
        <taxon>Actinopterygii</taxon>
        <taxon>Neopterygii</taxon>
        <taxon>Teleostei</taxon>
        <taxon>Ostariophysi</taxon>
        <taxon>Cypriniformes</taxon>
        <taxon>Cyprinidae</taxon>
        <taxon>Labeoninae</taxon>
        <taxon>Labeonini</taxon>
        <taxon>Cirrhinus</taxon>
    </lineage>
</organism>
<dbReference type="Proteomes" id="UP001529510">
    <property type="component" value="Unassembled WGS sequence"/>
</dbReference>
<proteinExistence type="predicted"/>